<gene>
    <name evidence="2" type="ORF">EDC19_2420</name>
</gene>
<comment type="caution">
    <text evidence="2">The sequence shown here is derived from an EMBL/GenBank/DDBJ whole genome shotgun (WGS) entry which is preliminary data.</text>
</comment>
<dbReference type="RefSeq" id="WP_132283091.1">
    <property type="nucleotide sequence ID" value="NZ_SMGQ01000015.1"/>
</dbReference>
<dbReference type="SUPFAM" id="SSF140453">
    <property type="entry name" value="EsxAB dimer-like"/>
    <property type="match status" value="1"/>
</dbReference>
<keyword evidence="3" id="KW-1185">Reference proteome</keyword>
<sequence length="96" mass="10826">MSNIAFSPEQAEAAAVKIGQKGQEVDNTLKQLKNEIHGTRSWWQGQSADAFIGEFDSLQPNLQKLVECVEGISKQLKQVADIKRRSEQEMANQLRR</sequence>
<dbReference type="InterPro" id="IPR010310">
    <property type="entry name" value="T7SS_ESAT-6-like"/>
</dbReference>
<protein>
    <recommendedName>
        <fullName evidence="1">ESAT-6-like protein</fullName>
    </recommendedName>
</protein>
<dbReference type="Pfam" id="PF06013">
    <property type="entry name" value="WXG100"/>
    <property type="match status" value="1"/>
</dbReference>
<evidence type="ECO:0000313" key="2">
    <source>
        <dbReference type="EMBL" id="TCK90651.1"/>
    </source>
</evidence>
<dbReference type="Gene3D" id="1.10.287.1060">
    <property type="entry name" value="ESAT-6-like"/>
    <property type="match status" value="1"/>
</dbReference>
<accession>A0A4V2PZP7</accession>
<name>A0A4V2PZP7_9FIRM</name>
<evidence type="ECO:0000256" key="1">
    <source>
        <dbReference type="RuleBase" id="RU362001"/>
    </source>
</evidence>
<evidence type="ECO:0000313" key="3">
    <source>
        <dbReference type="Proteomes" id="UP000294545"/>
    </source>
</evidence>
<organism evidence="2 3">
    <name type="scientific">Natranaerovirga hydrolytica</name>
    <dbReference type="NCBI Taxonomy" id="680378"/>
    <lineage>
        <taxon>Bacteria</taxon>
        <taxon>Bacillati</taxon>
        <taxon>Bacillota</taxon>
        <taxon>Clostridia</taxon>
        <taxon>Lachnospirales</taxon>
        <taxon>Natranaerovirgaceae</taxon>
        <taxon>Natranaerovirga</taxon>
    </lineage>
</organism>
<dbReference type="NCBIfam" id="TIGR03930">
    <property type="entry name" value="WXG100_ESAT6"/>
    <property type="match status" value="1"/>
</dbReference>
<proteinExistence type="inferred from homology"/>
<reference evidence="2 3" key="1">
    <citation type="submission" date="2019-03" db="EMBL/GenBank/DDBJ databases">
        <title>Genomic Encyclopedia of Type Strains, Phase IV (KMG-IV): sequencing the most valuable type-strain genomes for metagenomic binning, comparative biology and taxonomic classification.</title>
        <authorList>
            <person name="Goeker M."/>
        </authorList>
    </citation>
    <scope>NUCLEOTIDE SEQUENCE [LARGE SCALE GENOMIC DNA]</scope>
    <source>
        <strain evidence="2 3">DSM 24176</strain>
    </source>
</reference>
<dbReference type="Proteomes" id="UP000294545">
    <property type="component" value="Unassembled WGS sequence"/>
</dbReference>
<dbReference type="InterPro" id="IPR036689">
    <property type="entry name" value="ESAT-6-like_sf"/>
</dbReference>
<dbReference type="EMBL" id="SMGQ01000015">
    <property type="protein sequence ID" value="TCK90651.1"/>
    <property type="molecule type" value="Genomic_DNA"/>
</dbReference>
<comment type="similarity">
    <text evidence="1">Belongs to the WXG100 family.</text>
</comment>
<dbReference type="OrthoDB" id="1957959at2"/>
<dbReference type="AlphaFoldDB" id="A0A4V2PZP7"/>